<dbReference type="GO" id="GO:0003824">
    <property type="term" value="F:catalytic activity"/>
    <property type="evidence" value="ECO:0007669"/>
    <property type="project" value="UniProtKB-ARBA"/>
</dbReference>
<dbReference type="PIRSF" id="PIRSF005572">
    <property type="entry name" value="NifS"/>
    <property type="match status" value="1"/>
</dbReference>
<evidence type="ECO:0000313" key="5">
    <source>
        <dbReference type="Proteomes" id="UP000242864"/>
    </source>
</evidence>
<dbReference type="Gene3D" id="3.90.1150.10">
    <property type="entry name" value="Aspartate Aminotransferase, domain 1"/>
    <property type="match status" value="1"/>
</dbReference>
<accession>A0AAC9WMF5</accession>
<evidence type="ECO:0000256" key="2">
    <source>
        <dbReference type="ARBA" id="ARBA00022898"/>
    </source>
</evidence>
<dbReference type="Proteomes" id="UP000242864">
    <property type="component" value="Chromosome"/>
</dbReference>
<dbReference type="RefSeq" id="WP_085237330.1">
    <property type="nucleotide sequence ID" value="NZ_CP020773.1"/>
</dbReference>
<protein>
    <submittedName>
        <fullName evidence="4">Cysteine desulfurase</fullName>
    </submittedName>
</protein>
<dbReference type="InterPro" id="IPR015422">
    <property type="entry name" value="PyrdxlP-dep_Trfase_small"/>
</dbReference>
<proteinExistence type="predicted"/>
<dbReference type="InterPro" id="IPR015421">
    <property type="entry name" value="PyrdxlP-dep_Trfase_major"/>
</dbReference>
<dbReference type="InterPro" id="IPR015424">
    <property type="entry name" value="PyrdxlP-dep_Trfase"/>
</dbReference>
<sequence>MIYLDNAATTQPTEEVLAVYHKAQSQLFYNSESLHVGGEQVKAALQQARQYVQHVFQTTKEVRFGTSGSNVNDMAIRLYLDHLTQGTIWVSPYEHPSIAAALERYQNNFKIEIMPLTADGTLDLATWQSRVTAETVLIIAQHVNSETGYQLPIHQIGAIAKQHQIPFHVDGVQAVKKIAPFDMTSCTSYTFSGHKFHGTKGCGVLMIEDAFIHPLNQHYFHETGLRNGTLDVPSILALVQALNISTDIMHLQTLHQYAKARATALGFTALTYNAQAPHILGLLTPKFEGQYIMQMLSNRNICISTGTACGHGIMLSDGLMHKIAAVQGEVDQYLRLSFSCLTTVEEIDQCFDVMKKMIHEGGSE</sequence>
<gene>
    <name evidence="4" type="ORF">B5P37_05720</name>
</gene>
<dbReference type="Gene3D" id="3.40.640.10">
    <property type="entry name" value="Type I PLP-dependent aspartate aminotransferase-like (Major domain)"/>
    <property type="match status" value="1"/>
</dbReference>
<keyword evidence="2" id="KW-0663">Pyridoxal phosphate</keyword>
<comment type="cofactor">
    <cofactor evidence="1">
        <name>pyridoxal 5'-phosphate</name>
        <dbReference type="ChEBI" id="CHEBI:597326"/>
    </cofactor>
</comment>
<dbReference type="PANTHER" id="PTHR11601">
    <property type="entry name" value="CYSTEINE DESULFURYLASE FAMILY MEMBER"/>
    <property type="match status" value="1"/>
</dbReference>
<dbReference type="Pfam" id="PF00266">
    <property type="entry name" value="Aminotran_5"/>
    <property type="match status" value="1"/>
</dbReference>
<reference evidence="4 5" key="1">
    <citation type="submission" date="2017-04" db="EMBL/GenBank/DDBJ databases">
        <authorList>
            <person name="Veseli I.A."/>
            <person name="Tang C."/>
            <person name="Pombert J.-F."/>
        </authorList>
    </citation>
    <scope>NUCLEOTIDE SEQUENCE [LARGE SCALE GENOMIC DNA]</scope>
    <source>
        <strain evidence="4 5">ATCC 700373</strain>
    </source>
</reference>
<feature type="domain" description="Aminotransferase class V" evidence="3">
    <location>
        <begin position="2"/>
        <end position="349"/>
    </location>
</feature>
<dbReference type="PANTHER" id="PTHR11601:SF36">
    <property type="entry name" value="CYSTEINE DESULFURASE NIFS-RELATED"/>
    <property type="match status" value="1"/>
</dbReference>
<keyword evidence="5" id="KW-1185">Reference proteome</keyword>
<dbReference type="KEGG" id="slz:B5P37_05720"/>
<dbReference type="InterPro" id="IPR016454">
    <property type="entry name" value="Cysteine_dSase"/>
</dbReference>
<evidence type="ECO:0000313" key="4">
    <source>
        <dbReference type="EMBL" id="ARJ50852.1"/>
    </source>
</evidence>
<dbReference type="AlphaFoldDB" id="A0AAC9WMF5"/>
<evidence type="ECO:0000259" key="3">
    <source>
        <dbReference type="Pfam" id="PF00266"/>
    </source>
</evidence>
<organism evidence="4 5">
    <name type="scientific">Staphylococcus lutrae</name>
    <dbReference type="NCBI Taxonomy" id="155085"/>
    <lineage>
        <taxon>Bacteria</taxon>
        <taxon>Bacillati</taxon>
        <taxon>Bacillota</taxon>
        <taxon>Bacilli</taxon>
        <taxon>Bacillales</taxon>
        <taxon>Staphylococcaceae</taxon>
        <taxon>Staphylococcus</taxon>
    </lineage>
</organism>
<dbReference type="EMBL" id="CP020773">
    <property type="protein sequence ID" value="ARJ50852.1"/>
    <property type="molecule type" value="Genomic_DNA"/>
</dbReference>
<name>A0AAC9WMF5_9STAP</name>
<evidence type="ECO:0000256" key="1">
    <source>
        <dbReference type="ARBA" id="ARBA00001933"/>
    </source>
</evidence>
<dbReference type="InterPro" id="IPR000192">
    <property type="entry name" value="Aminotrans_V_dom"/>
</dbReference>
<dbReference type="SUPFAM" id="SSF53383">
    <property type="entry name" value="PLP-dependent transferases"/>
    <property type="match status" value="1"/>
</dbReference>